<evidence type="ECO:0000259" key="2">
    <source>
        <dbReference type="Pfam" id="PF08152"/>
    </source>
</evidence>
<dbReference type="Proteomes" id="UP000664991">
    <property type="component" value="Unassembled WGS sequence"/>
</dbReference>
<reference evidence="3 4" key="1">
    <citation type="submission" date="2020-12" db="EMBL/GenBank/DDBJ databases">
        <title>De novo assembly of Tibetan sheep genome.</title>
        <authorList>
            <person name="Li X."/>
        </authorList>
    </citation>
    <scope>NUCLEOTIDE SEQUENCE [LARGE SCALE GENOMIC DNA]</scope>
    <source>
        <tissue evidence="3">Heart</tissue>
    </source>
</reference>
<dbReference type="GO" id="GO:0003724">
    <property type="term" value="F:RNA helicase activity"/>
    <property type="evidence" value="ECO:0007669"/>
    <property type="project" value="UniProtKB-EC"/>
</dbReference>
<accession>A0A836AQJ9</accession>
<dbReference type="GO" id="GO:0005524">
    <property type="term" value="F:ATP binding"/>
    <property type="evidence" value="ECO:0007669"/>
    <property type="project" value="InterPro"/>
</dbReference>
<gene>
    <name evidence="3" type="ORF">JEQ12_001669</name>
</gene>
<dbReference type="InterPro" id="IPR012562">
    <property type="entry name" value="GUCT"/>
</dbReference>
<evidence type="ECO:0000313" key="4">
    <source>
        <dbReference type="Proteomes" id="UP000664991"/>
    </source>
</evidence>
<comment type="caution">
    <text evidence="3">The sequence shown here is derived from an EMBL/GenBank/DDBJ whole genome shotgun (WGS) entry which is preliminary data.</text>
</comment>
<evidence type="ECO:0000256" key="1">
    <source>
        <dbReference type="SAM" id="MobiDB-lite"/>
    </source>
</evidence>
<dbReference type="SUPFAM" id="SSF54928">
    <property type="entry name" value="RNA-binding domain, RBD"/>
    <property type="match status" value="1"/>
</dbReference>
<dbReference type="AlphaFoldDB" id="A0A836AQJ9"/>
<dbReference type="GO" id="GO:0016787">
    <property type="term" value="F:hydrolase activity"/>
    <property type="evidence" value="ECO:0007669"/>
    <property type="project" value="UniProtKB-KW"/>
</dbReference>
<feature type="region of interest" description="Disordered" evidence="1">
    <location>
        <begin position="38"/>
        <end position="112"/>
    </location>
</feature>
<protein>
    <recommendedName>
        <fullName evidence="2">GUCT domain-containing protein</fullName>
    </recommendedName>
</protein>
<name>A0A836AQJ9_SHEEP</name>
<dbReference type="InterPro" id="IPR035979">
    <property type="entry name" value="RBD_domain_sf"/>
</dbReference>
<dbReference type="Gene3D" id="3.30.70.2280">
    <property type="match status" value="1"/>
</dbReference>
<dbReference type="EMBL" id="JAEMGP010000001">
    <property type="protein sequence ID" value="KAG5216093.1"/>
    <property type="molecule type" value="Genomic_DNA"/>
</dbReference>
<dbReference type="GO" id="GO:0003723">
    <property type="term" value="F:RNA binding"/>
    <property type="evidence" value="ECO:0007669"/>
    <property type="project" value="UniProtKB-KW"/>
</dbReference>
<proteinExistence type="predicted"/>
<dbReference type="Pfam" id="PF08152">
    <property type="entry name" value="GUCT"/>
    <property type="match status" value="1"/>
</dbReference>
<organism evidence="3 4">
    <name type="scientific">Ovis aries</name>
    <name type="common">Sheep</name>
    <dbReference type="NCBI Taxonomy" id="9940"/>
    <lineage>
        <taxon>Eukaryota</taxon>
        <taxon>Metazoa</taxon>
        <taxon>Chordata</taxon>
        <taxon>Craniata</taxon>
        <taxon>Vertebrata</taxon>
        <taxon>Euteleostomi</taxon>
        <taxon>Mammalia</taxon>
        <taxon>Eutheria</taxon>
        <taxon>Laurasiatheria</taxon>
        <taxon>Artiodactyla</taxon>
        <taxon>Ruminantia</taxon>
        <taxon>Pecora</taxon>
        <taxon>Bovidae</taxon>
        <taxon>Caprinae</taxon>
        <taxon>Ovis</taxon>
    </lineage>
</organism>
<evidence type="ECO:0000313" key="3">
    <source>
        <dbReference type="EMBL" id="KAG5216093.1"/>
    </source>
</evidence>
<feature type="domain" description="GUCT" evidence="2">
    <location>
        <begin position="1"/>
        <end position="44"/>
    </location>
</feature>
<feature type="compositionally biased region" description="Basic and acidic residues" evidence="1">
    <location>
        <begin position="44"/>
        <end position="81"/>
    </location>
</feature>
<sequence>MVFLKGKQGVCFDIPTASVTEVQGKWHDSRRWQLSVATEQPELEGPREGYRNFRGQREGNRGFRGQREGNRGGRGQWERSRSFRGQRSGGGNKSNRFQNKGQKRSFNKAFGQ</sequence>